<feature type="region of interest" description="Disordered" evidence="1">
    <location>
        <begin position="108"/>
        <end position="152"/>
    </location>
</feature>
<dbReference type="EMBL" id="JAFCMP010000002">
    <property type="protein sequence ID" value="KAG5192791.1"/>
    <property type="molecule type" value="Genomic_DNA"/>
</dbReference>
<feature type="compositionally biased region" description="Polar residues" evidence="1">
    <location>
        <begin position="108"/>
        <end position="123"/>
    </location>
</feature>
<feature type="region of interest" description="Disordered" evidence="1">
    <location>
        <begin position="203"/>
        <end position="226"/>
    </location>
</feature>
<organism evidence="2 3">
    <name type="scientific">Tribonema minus</name>
    <dbReference type="NCBI Taxonomy" id="303371"/>
    <lineage>
        <taxon>Eukaryota</taxon>
        <taxon>Sar</taxon>
        <taxon>Stramenopiles</taxon>
        <taxon>Ochrophyta</taxon>
        <taxon>PX clade</taxon>
        <taxon>Xanthophyceae</taxon>
        <taxon>Tribonematales</taxon>
        <taxon>Tribonemataceae</taxon>
        <taxon>Tribonema</taxon>
    </lineage>
</organism>
<proteinExistence type="predicted"/>
<dbReference type="Proteomes" id="UP000664859">
    <property type="component" value="Unassembled WGS sequence"/>
</dbReference>
<comment type="caution">
    <text evidence="2">The sequence shown here is derived from an EMBL/GenBank/DDBJ whole genome shotgun (WGS) entry which is preliminary data.</text>
</comment>
<accession>A0A836CRB6</accession>
<keyword evidence="3" id="KW-1185">Reference proteome</keyword>
<evidence type="ECO:0000256" key="1">
    <source>
        <dbReference type="SAM" id="MobiDB-lite"/>
    </source>
</evidence>
<dbReference type="AlphaFoldDB" id="A0A836CRB6"/>
<name>A0A836CRB6_9STRA</name>
<gene>
    <name evidence="2" type="ORF">JKP88DRAFT_274745</name>
</gene>
<protein>
    <submittedName>
        <fullName evidence="2">Uncharacterized protein</fullName>
    </submittedName>
</protein>
<evidence type="ECO:0000313" key="3">
    <source>
        <dbReference type="Proteomes" id="UP000664859"/>
    </source>
</evidence>
<dbReference type="OrthoDB" id="21006at2759"/>
<reference evidence="2" key="1">
    <citation type="submission" date="2021-02" db="EMBL/GenBank/DDBJ databases">
        <title>First Annotated Genome of the Yellow-green Alga Tribonema minus.</title>
        <authorList>
            <person name="Mahan K.M."/>
        </authorList>
    </citation>
    <scope>NUCLEOTIDE SEQUENCE</scope>
    <source>
        <strain evidence="2">UTEX B ZZ1240</strain>
    </source>
</reference>
<sequence length="301" mass="30612">MANDGVAGRTRHGDLGATAAAAAAAAAARAAPGALDEGHGRGGLRQQLWSHSALGPLDLQEAFGGTLAHDILQVSITRCDPRALGLLPLLCVQATGSRKPLRQIVMDLQSQDSGQPQSGTTPTIKRKRDTGSGGGGDRGGSSSVNSGGAGGQSFARARQWHVGVALSCGLPKDTSMCKVLETIARDMTYTLLHFAEAAAAAATGRSGDGDDETDEEDDSAQWGPELNSDECERFHAAAAFFGTPRACDLRTMFMSLGPALSGQRAAQLAELCAARIADFAHARSSGGGASGSSSAGAPVNG</sequence>
<evidence type="ECO:0000313" key="2">
    <source>
        <dbReference type="EMBL" id="KAG5192791.1"/>
    </source>
</evidence>
<feature type="compositionally biased region" description="Acidic residues" evidence="1">
    <location>
        <begin position="209"/>
        <end position="219"/>
    </location>
</feature>